<dbReference type="InterPro" id="IPR001046">
    <property type="entry name" value="NRAMP_fam"/>
</dbReference>
<dbReference type="PANTHER" id="PTHR11706:SF33">
    <property type="entry name" value="NATURAL RESISTANCE-ASSOCIATED MACROPHAGE PROTEIN 2"/>
    <property type="match status" value="1"/>
</dbReference>
<feature type="transmembrane region" description="Helical" evidence="7">
    <location>
        <begin position="384"/>
        <end position="402"/>
    </location>
</feature>
<dbReference type="RefSeq" id="WP_394513313.1">
    <property type="nucleotide sequence ID" value="NZ_JBIGHX010000008.1"/>
</dbReference>
<evidence type="ECO:0000256" key="1">
    <source>
        <dbReference type="ARBA" id="ARBA00004141"/>
    </source>
</evidence>
<feature type="transmembrane region" description="Helical" evidence="7">
    <location>
        <begin position="359"/>
        <end position="378"/>
    </location>
</feature>
<feature type="transmembrane region" description="Helical" evidence="7">
    <location>
        <begin position="165"/>
        <end position="186"/>
    </location>
</feature>
<evidence type="ECO:0000256" key="3">
    <source>
        <dbReference type="ARBA" id="ARBA00022692"/>
    </source>
</evidence>
<evidence type="ECO:0000256" key="4">
    <source>
        <dbReference type="ARBA" id="ARBA00022847"/>
    </source>
</evidence>
<name>A0ABW7GPZ9_9BURK</name>
<keyword evidence="3 7" id="KW-0812">Transmembrane</keyword>
<keyword evidence="4" id="KW-0769">Symport</keyword>
<dbReference type="EMBL" id="JBIGHX010000008">
    <property type="protein sequence ID" value="MFG6464047.1"/>
    <property type="molecule type" value="Genomic_DNA"/>
</dbReference>
<feature type="transmembrane region" description="Helical" evidence="7">
    <location>
        <begin position="423"/>
        <end position="442"/>
    </location>
</feature>
<evidence type="ECO:0000256" key="6">
    <source>
        <dbReference type="ARBA" id="ARBA00023136"/>
    </source>
</evidence>
<comment type="subcellular location">
    <subcellularLocation>
        <location evidence="1">Membrane</location>
        <topology evidence="1">Multi-pass membrane protein</topology>
    </subcellularLocation>
</comment>
<reference evidence="8 9" key="1">
    <citation type="submission" date="2024-08" db="EMBL/GenBank/DDBJ databases">
        <authorList>
            <person name="Lu H."/>
        </authorList>
    </citation>
    <scope>NUCLEOTIDE SEQUENCE [LARGE SCALE GENOMIC DNA]</scope>
    <source>
        <strain evidence="8 9">DXS20W</strain>
    </source>
</reference>
<comment type="caution">
    <text evidence="8">The sequence shown here is derived from an EMBL/GenBank/DDBJ whole genome shotgun (WGS) entry which is preliminary data.</text>
</comment>
<keyword evidence="5 7" id="KW-1133">Transmembrane helix</keyword>
<feature type="transmembrane region" description="Helical" evidence="7">
    <location>
        <begin position="265"/>
        <end position="291"/>
    </location>
</feature>
<keyword evidence="2" id="KW-0813">Transport</keyword>
<evidence type="ECO:0000313" key="8">
    <source>
        <dbReference type="EMBL" id="MFG6464047.1"/>
    </source>
</evidence>
<protein>
    <submittedName>
        <fullName evidence="8">NRAMP family divalent metal transporter</fullName>
    </submittedName>
</protein>
<keyword evidence="9" id="KW-1185">Reference proteome</keyword>
<feature type="transmembrane region" description="Helical" evidence="7">
    <location>
        <begin position="102"/>
        <end position="127"/>
    </location>
</feature>
<dbReference type="Pfam" id="PF01566">
    <property type="entry name" value="Nramp"/>
    <property type="match status" value="1"/>
</dbReference>
<organism evidence="8 9">
    <name type="scientific">Pelomonas lactea</name>
    <dbReference type="NCBI Taxonomy" id="3299030"/>
    <lineage>
        <taxon>Bacteria</taxon>
        <taxon>Pseudomonadati</taxon>
        <taxon>Pseudomonadota</taxon>
        <taxon>Betaproteobacteria</taxon>
        <taxon>Burkholderiales</taxon>
        <taxon>Sphaerotilaceae</taxon>
        <taxon>Roseateles</taxon>
    </lineage>
</organism>
<accession>A0ABW7GPZ9</accession>
<feature type="transmembrane region" description="Helical" evidence="7">
    <location>
        <begin position="206"/>
        <end position="228"/>
    </location>
</feature>
<feature type="transmembrane region" description="Helical" evidence="7">
    <location>
        <begin position="139"/>
        <end position="158"/>
    </location>
</feature>
<sequence length="443" mass="47565">MHQLIARSPLLSSAYQAALDKLPDTRKFTQRLGPGLITGAADDDPSGIATYSQAGSQFRFGLVWTLLLTTPLMIGIQMLSARIGWVTRQGLAANIAKVCPRWLTLSLVALLVVANTINIAADIGAMAEAAHLLVGGPRVLYIVGFGAACVLGQVFFSYERSVRVLKWLTLALFSYVAVVLVVHVPWHQATLESLQPWAFFPADAKFSDYASMVVAVLGTTISPYLFFWQAAQEVEDVRLRPDTVELRAAPAYAQEHLFRIKQDTYIGMSFSNLVALCIVLATAVTLNMHGITSIQTSSQAAQALRPVAGEFAFAVFTLGIVGTGLLAVPVLAGSAAYAVSEVFDWKASLAHGFDEARGFYAIIIAATGIGTVMSVFELDPIKALVWSAIVNGVISVPIMVVMMWIGQSSRVMGALTMSGRHRFFGWAATAVMAVAVAVMFITA</sequence>
<evidence type="ECO:0000256" key="2">
    <source>
        <dbReference type="ARBA" id="ARBA00022448"/>
    </source>
</evidence>
<proteinExistence type="predicted"/>
<keyword evidence="6 7" id="KW-0472">Membrane</keyword>
<feature type="transmembrane region" description="Helical" evidence="7">
    <location>
        <begin position="311"/>
        <end position="339"/>
    </location>
</feature>
<evidence type="ECO:0000256" key="5">
    <source>
        <dbReference type="ARBA" id="ARBA00022989"/>
    </source>
</evidence>
<evidence type="ECO:0000313" key="9">
    <source>
        <dbReference type="Proteomes" id="UP001606302"/>
    </source>
</evidence>
<dbReference type="Proteomes" id="UP001606302">
    <property type="component" value="Unassembled WGS sequence"/>
</dbReference>
<feature type="transmembrane region" description="Helical" evidence="7">
    <location>
        <begin position="61"/>
        <end position="81"/>
    </location>
</feature>
<dbReference type="PANTHER" id="PTHR11706">
    <property type="entry name" value="SOLUTE CARRIER PROTEIN FAMILY 11 MEMBER"/>
    <property type="match status" value="1"/>
</dbReference>
<gene>
    <name evidence="8" type="ORF">ACG04Q_20915</name>
</gene>
<evidence type="ECO:0000256" key="7">
    <source>
        <dbReference type="SAM" id="Phobius"/>
    </source>
</evidence>